<dbReference type="AlphaFoldDB" id="Q2J1N1"/>
<dbReference type="KEGG" id="rpb:RPB_0918"/>
<reference evidence="1 2" key="1">
    <citation type="submission" date="2006-01" db="EMBL/GenBank/DDBJ databases">
        <title>Complete sequence of Rhodopseudomonas palustris HaA2.</title>
        <authorList>
            <consortium name="US DOE Joint Genome Institute"/>
            <person name="Copeland A."/>
            <person name="Lucas S."/>
            <person name="Lapidus A."/>
            <person name="Barry K."/>
            <person name="Detter J.C."/>
            <person name="Glavina T."/>
            <person name="Hammon N."/>
            <person name="Israni S."/>
            <person name="Pitluck S."/>
            <person name="Chain P."/>
            <person name="Malfatti S."/>
            <person name="Shin M."/>
            <person name="Vergez L."/>
            <person name="Schmutz J."/>
            <person name="Larimer F."/>
            <person name="Land M."/>
            <person name="Hauser L."/>
            <person name="Pelletier D.A."/>
            <person name="Kyrpides N."/>
            <person name="Anderson I."/>
            <person name="Oda Y."/>
            <person name="Harwood C.S."/>
            <person name="Richardson P."/>
        </authorList>
    </citation>
    <scope>NUCLEOTIDE SEQUENCE [LARGE SCALE GENOMIC DNA]</scope>
    <source>
        <strain evidence="1 2">HaA2</strain>
    </source>
</reference>
<dbReference type="InterPro" id="IPR027417">
    <property type="entry name" value="P-loop_NTPase"/>
</dbReference>
<dbReference type="EMBL" id="CP000250">
    <property type="protein sequence ID" value="ABD05629.1"/>
    <property type="molecule type" value="Genomic_DNA"/>
</dbReference>
<proteinExistence type="predicted"/>
<dbReference type="Proteomes" id="UP000008809">
    <property type="component" value="Chromosome"/>
</dbReference>
<name>Q2J1N1_RHOP2</name>
<evidence type="ECO:0000313" key="1">
    <source>
        <dbReference type="EMBL" id="ABD05629.1"/>
    </source>
</evidence>
<evidence type="ECO:0000313" key="2">
    <source>
        <dbReference type="Proteomes" id="UP000008809"/>
    </source>
</evidence>
<sequence length="632" mass="69311">MSNHWTNNLDMPSSPALSSLWETMAVTFSRAITEASIGHKTQWKVLQPPTGSGKTEGACLYAALQAERNEALKGFARPVGVLIVTRLIDQANALASRVNELCARTVACARHSESTATADQAYASDVLVVTHKAFVDAAGNIGGASWQKLTEWRGGARLLTVIDEALANVVEESRVTLQGLGFALGCVPLKVAEDFPGQMKALKDLISALQHQATDALNDDGVALSLLWTEGSKWENAEVNTDMRHLRAAMRATAYDRLTIGQENGIHRNRIAARVDCTLEGAQSVLERWAFYARSGAEHSVNSAALLVPDGVPGAVVLDATAKQNFLWELLPNRAEIVPIRSGARSYRTVNLHVARARGVGKSSMEKSFAKRYARLLEALEGRLGTDRSVFLCTHKVNEHVPKTFQHRFARLEVGHWGAIDGRNDWKDFDTAVIFGLPFLDRDVWATGMFFALQGVQDEAWLEAPSWQGHHNVRTVMHQRQMSVSIIQAINRIRCRKVIDESGGCAACDIFIILPADKVGDAILDDIQADMPDTNVVPWDFELDGPQIRKPRAGSSHDALITLMQNRAPGEVSMSLVQRELGLKPKGLEKLRGVLRDCGHPTTRALEQMGVKLVTHGRTRGAKTFLVKHEAA</sequence>
<dbReference type="SUPFAM" id="SSF52540">
    <property type="entry name" value="P-loop containing nucleoside triphosphate hydrolases"/>
    <property type="match status" value="1"/>
</dbReference>
<dbReference type="HOGENOM" id="CLU_409294_0_0_5"/>
<organism evidence="1 2">
    <name type="scientific">Rhodopseudomonas palustris (strain HaA2)</name>
    <dbReference type="NCBI Taxonomy" id="316058"/>
    <lineage>
        <taxon>Bacteria</taxon>
        <taxon>Pseudomonadati</taxon>
        <taxon>Pseudomonadota</taxon>
        <taxon>Alphaproteobacteria</taxon>
        <taxon>Hyphomicrobiales</taxon>
        <taxon>Nitrobacteraceae</taxon>
        <taxon>Rhodopseudomonas</taxon>
    </lineage>
</organism>
<keyword evidence="2" id="KW-1185">Reference proteome</keyword>
<gene>
    <name evidence="1" type="ordered locus">RPB_0918</name>
</gene>
<accession>Q2J1N1</accession>
<dbReference type="eggNOG" id="ENOG50340I7">
    <property type="taxonomic scope" value="Bacteria"/>
</dbReference>
<protein>
    <submittedName>
        <fullName evidence="1">Uncharacterized protein</fullName>
    </submittedName>
</protein>
<dbReference type="Gene3D" id="3.40.50.300">
    <property type="entry name" value="P-loop containing nucleotide triphosphate hydrolases"/>
    <property type="match status" value="1"/>
</dbReference>